<evidence type="ECO:0008006" key="4">
    <source>
        <dbReference type="Google" id="ProtNLM"/>
    </source>
</evidence>
<organism evidence="2 3">
    <name type="scientific">Tremella mesenterica</name>
    <name type="common">Jelly fungus</name>
    <dbReference type="NCBI Taxonomy" id="5217"/>
    <lineage>
        <taxon>Eukaryota</taxon>
        <taxon>Fungi</taxon>
        <taxon>Dikarya</taxon>
        <taxon>Basidiomycota</taxon>
        <taxon>Agaricomycotina</taxon>
        <taxon>Tremellomycetes</taxon>
        <taxon>Tremellales</taxon>
        <taxon>Tremellaceae</taxon>
        <taxon>Tremella</taxon>
    </lineage>
</organism>
<feature type="region of interest" description="Disordered" evidence="1">
    <location>
        <begin position="302"/>
        <end position="323"/>
    </location>
</feature>
<comment type="caution">
    <text evidence="2">The sequence shown here is derived from an EMBL/GenBank/DDBJ whole genome shotgun (WGS) entry which is preliminary data.</text>
</comment>
<dbReference type="Proteomes" id="UP000289152">
    <property type="component" value="Unassembled WGS sequence"/>
</dbReference>
<evidence type="ECO:0000313" key="3">
    <source>
        <dbReference type="Proteomes" id="UP000289152"/>
    </source>
</evidence>
<dbReference type="VEuPathDB" id="FungiDB:TREMEDRAFT_63864"/>
<protein>
    <recommendedName>
        <fullName evidence="4">BTB domain-containing protein</fullName>
    </recommendedName>
</protein>
<name>A0A4Q1BHU9_TREME</name>
<dbReference type="OrthoDB" id="2596482at2759"/>
<dbReference type="EMBL" id="SDIL01000075">
    <property type="protein sequence ID" value="RXK37193.1"/>
    <property type="molecule type" value="Genomic_DNA"/>
</dbReference>
<gene>
    <name evidence="2" type="ORF">M231_05562</name>
</gene>
<reference evidence="2 3" key="1">
    <citation type="submission" date="2016-06" db="EMBL/GenBank/DDBJ databases">
        <title>Evolution of pathogenesis and genome organization in the Tremellales.</title>
        <authorList>
            <person name="Cuomo C."/>
            <person name="Litvintseva A."/>
            <person name="Heitman J."/>
            <person name="Chen Y."/>
            <person name="Sun S."/>
            <person name="Springer D."/>
            <person name="Dromer F."/>
            <person name="Young S."/>
            <person name="Zeng Q."/>
            <person name="Chapman S."/>
            <person name="Gujja S."/>
            <person name="Saif S."/>
            <person name="Birren B."/>
        </authorList>
    </citation>
    <scope>NUCLEOTIDE SEQUENCE [LARGE SCALE GENOMIC DNA]</scope>
    <source>
        <strain evidence="2 3">ATCC 28783</strain>
    </source>
</reference>
<evidence type="ECO:0000256" key="1">
    <source>
        <dbReference type="SAM" id="MobiDB-lite"/>
    </source>
</evidence>
<sequence length="362" mass="40541">MSDKTAALLTIQDFFNMEIGLKPTDGDAIMVKAHILCSGSTFFRDMLTLPQSSSKGHSDKIMVDLDVTQAILKMIVDMINDKQIPQKPTSAQFFTAIDFCDRYAMDGLRDRFLLKLSDYVEDEPWKCFCIASDHHLPELATGAVSSFAHDSRIDGLRLLSFPAHVAEEAAPNYVAALVRAMYSYSRAFLHAEQRLKSEDWQVVSQHFSKAIRVFDYKIDLVMMMNTGASLPLNIIWIFDVDAAEERDELAHNLMAIDQTTVLAFPEPISERQNSPIIPTYVSITSTGVSDIRSDNMENVQLSPSTAYRPQSTNAARSQEPDQIAMRKTCNISPHVRASSFCHVYSGQTSITPHPHGYITHIV</sequence>
<proteinExistence type="predicted"/>
<feature type="compositionally biased region" description="Polar residues" evidence="1">
    <location>
        <begin position="302"/>
        <end position="316"/>
    </location>
</feature>
<dbReference type="Gene3D" id="3.30.710.10">
    <property type="entry name" value="Potassium Channel Kv1.1, Chain A"/>
    <property type="match status" value="1"/>
</dbReference>
<dbReference type="AlphaFoldDB" id="A0A4Q1BHU9"/>
<accession>A0A4Q1BHU9</accession>
<dbReference type="InParanoid" id="A0A4Q1BHU9"/>
<dbReference type="InterPro" id="IPR011333">
    <property type="entry name" value="SKP1/BTB/POZ_sf"/>
</dbReference>
<evidence type="ECO:0000313" key="2">
    <source>
        <dbReference type="EMBL" id="RXK37193.1"/>
    </source>
</evidence>
<keyword evidence="3" id="KW-1185">Reference proteome</keyword>